<proteinExistence type="predicted"/>
<organism evidence="1 2">
    <name type="scientific">Pluteus cervinus</name>
    <dbReference type="NCBI Taxonomy" id="181527"/>
    <lineage>
        <taxon>Eukaryota</taxon>
        <taxon>Fungi</taxon>
        <taxon>Dikarya</taxon>
        <taxon>Basidiomycota</taxon>
        <taxon>Agaricomycotina</taxon>
        <taxon>Agaricomycetes</taxon>
        <taxon>Agaricomycetidae</taxon>
        <taxon>Agaricales</taxon>
        <taxon>Pluteineae</taxon>
        <taxon>Pluteaceae</taxon>
        <taxon>Pluteus</taxon>
    </lineage>
</organism>
<protein>
    <submittedName>
        <fullName evidence="1">Uncharacterized protein</fullName>
    </submittedName>
</protein>
<dbReference type="Proteomes" id="UP000308600">
    <property type="component" value="Unassembled WGS sequence"/>
</dbReference>
<keyword evidence="2" id="KW-1185">Reference proteome</keyword>
<evidence type="ECO:0000313" key="1">
    <source>
        <dbReference type="EMBL" id="TFK66714.1"/>
    </source>
</evidence>
<reference evidence="1 2" key="1">
    <citation type="journal article" date="2019" name="Nat. Ecol. Evol.">
        <title>Megaphylogeny resolves global patterns of mushroom evolution.</title>
        <authorList>
            <person name="Varga T."/>
            <person name="Krizsan K."/>
            <person name="Foldi C."/>
            <person name="Dima B."/>
            <person name="Sanchez-Garcia M."/>
            <person name="Sanchez-Ramirez S."/>
            <person name="Szollosi G.J."/>
            <person name="Szarkandi J.G."/>
            <person name="Papp V."/>
            <person name="Albert L."/>
            <person name="Andreopoulos W."/>
            <person name="Angelini C."/>
            <person name="Antonin V."/>
            <person name="Barry K.W."/>
            <person name="Bougher N.L."/>
            <person name="Buchanan P."/>
            <person name="Buyck B."/>
            <person name="Bense V."/>
            <person name="Catcheside P."/>
            <person name="Chovatia M."/>
            <person name="Cooper J."/>
            <person name="Damon W."/>
            <person name="Desjardin D."/>
            <person name="Finy P."/>
            <person name="Geml J."/>
            <person name="Haridas S."/>
            <person name="Hughes K."/>
            <person name="Justo A."/>
            <person name="Karasinski D."/>
            <person name="Kautmanova I."/>
            <person name="Kiss B."/>
            <person name="Kocsube S."/>
            <person name="Kotiranta H."/>
            <person name="LaButti K.M."/>
            <person name="Lechner B.E."/>
            <person name="Liimatainen K."/>
            <person name="Lipzen A."/>
            <person name="Lukacs Z."/>
            <person name="Mihaltcheva S."/>
            <person name="Morgado L.N."/>
            <person name="Niskanen T."/>
            <person name="Noordeloos M.E."/>
            <person name="Ohm R.A."/>
            <person name="Ortiz-Santana B."/>
            <person name="Ovrebo C."/>
            <person name="Racz N."/>
            <person name="Riley R."/>
            <person name="Savchenko A."/>
            <person name="Shiryaev A."/>
            <person name="Soop K."/>
            <person name="Spirin V."/>
            <person name="Szebenyi C."/>
            <person name="Tomsovsky M."/>
            <person name="Tulloss R.E."/>
            <person name="Uehling J."/>
            <person name="Grigoriev I.V."/>
            <person name="Vagvolgyi C."/>
            <person name="Papp T."/>
            <person name="Martin F.M."/>
            <person name="Miettinen O."/>
            <person name="Hibbett D.S."/>
            <person name="Nagy L.G."/>
        </authorList>
    </citation>
    <scope>NUCLEOTIDE SEQUENCE [LARGE SCALE GENOMIC DNA]</scope>
    <source>
        <strain evidence="1 2">NL-1719</strain>
    </source>
</reference>
<dbReference type="EMBL" id="ML208396">
    <property type="protein sequence ID" value="TFK66714.1"/>
    <property type="molecule type" value="Genomic_DNA"/>
</dbReference>
<name>A0ACD3AM46_9AGAR</name>
<evidence type="ECO:0000313" key="2">
    <source>
        <dbReference type="Proteomes" id="UP000308600"/>
    </source>
</evidence>
<gene>
    <name evidence="1" type="ORF">BDN72DRAFT_132078</name>
</gene>
<sequence>MTYLFKIPHWVLPLVILLGGSVSLLLCNISPPFTESTLLFTLNGSSGPIWFGIWGYCYPSFLVGTCTPSSLGYVMGDVVTNSLGTDVLAHSVSRAHTGALVLYPIATVLTYASFSASLFFLVSRTATKEYTRPSTLTAVLALGVITMIVTFAALSISFSLGATVMGQAQTVDNVTFQWGNIVWLTAIAFCTQVYNCQRILSLRASLQNYMPGTKAFSEAKL</sequence>
<accession>A0ACD3AM46</accession>